<evidence type="ECO:0000259" key="1">
    <source>
        <dbReference type="Pfam" id="PF00903"/>
    </source>
</evidence>
<dbReference type="Gene3D" id="3.10.180.10">
    <property type="entry name" value="2,3-Dihydroxybiphenyl 1,2-Dioxygenase, domain 1"/>
    <property type="match status" value="1"/>
</dbReference>
<dbReference type="InterPro" id="IPR004360">
    <property type="entry name" value="Glyas_Fos-R_dOase_dom"/>
</dbReference>
<dbReference type="Pfam" id="PF00903">
    <property type="entry name" value="Glyoxalase"/>
    <property type="match status" value="1"/>
</dbReference>
<dbReference type="PANTHER" id="PTHR33990:SF1">
    <property type="entry name" value="PROTEIN YJDN"/>
    <property type="match status" value="1"/>
</dbReference>
<protein>
    <submittedName>
        <fullName evidence="2">VOC family protein</fullName>
    </submittedName>
</protein>
<dbReference type="InterPro" id="IPR029068">
    <property type="entry name" value="Glyas_Bleomycin-R_OHBP_Dase"/>
</dbReference>
<keyword evidence="3" id="KW-1185">Reference proteome</keyword>
<dbReference type="SUPFAM" id="SSF54593">
    <property type="entry name" value="Glyoxalase/Bleomycin resistance protein/Dihydroxybiphenyl dioxygenase"/>
    <property type="match status" value="1"/>
</dbReference>
<proteinExistence type="predicted"/>
<evidence type="ECO:0000313" key="2">
    <source>
        <dbReference type="EMBL" id="URL58469.1"/>
    </source>
</evidence>
<evidence type="ECO:0000313" key="3">
    <source>
        <dbReference type="Proteomes" id="UP001056681"/>
    </source>
</evidence>
<dbReference type="CDD" id="cd06588">
    <property type="entry name" value="PhnB_like"/>
    <property type="match status" value="1"/>
</dbReference>
<gene>
    <name evidence="2" type="ORF">IM816_18100</name>
</gene>
<sequence length="142" mass="15276">MKIQPYLFFQGNCEEAFRFYETALGGTIRELHRFKDMPPGGEGGMPPEAMAAMAEKIMHVNLAVGDQTLMGSDGADEPGVRNITISLGVDDVAQGRKVFDALAAGGNVKMPYGETFWAAGFGMLTDKFGVPWMINAGDKPSP</sequence>
<name>A0ABY4T0I4_9GAMM</name>
<dbReference type="RefSeq" id="WP_250339177.1">
    <property type="nucleotide sequence ID" value="NZ_CP063231.1"/>
</dbReference>
<accession>A0ABY4T0I4</accession>
<feature type="domain" description="Glyoxalase/fosfomycin resistance/dioxygenase" evidence="1">
    <location>
        <begin position="3"/>
        <end position="134"/>
    </location>
</feature>
<organism evidence="2 3">
    <name type="scientific">Luteibacter flocculans</name>
    <dbReference type="NCBI Taxonomy" id="2780091"/>
    <lineage>
        <taxon>Bacteria</taxon>
        <taxon>Pseudomonadati</taxon>
        <taxon>Pseudomonadota</taxon>
        <taxon>Gammaproteobacteria</taxon>
        <taxon>Lysobacterales</taxon>
        <taxon>Rhodanobacteraceae</taxon>
        <taxon>Luteibacter</taxon>
    </lineage>
</organism>
<dbReference type="InterPro" id="IPR028973">
    <property type="entry name" value="PhnB-like"/>
</dbReference>
<dbReference type="Proteomes" id="UP001056681">
    <property type="component" value="Chromosome"/>
</dbReference>
<dbReference type="EMBL" id="CP063231">
    <property type="protein sequence ID" value="URL58469.1"/>
    <property type="molecule type" value="Genomic_DNA"/>
</dbReference>
<reference evidence="2" key="1">
    <citation type="submission" date="2020-10" db="EMBL/GenBank/DDBJ databases">
        <title>Whole-genome sequence of Luteibacter sp. EIF3.</title>
        <authorList>
            <person name="Friedrich I."/>
            <person name="Hertel R."/>
            <person name="Daniel R."/>
        </authorList>
    </citation>
    <scope>NUCLEOTIDE SEQUENCE</scope>
    <source>
        <strain evidence="2">EIF3</strain>
    </source>
</reference>
<dbReference type="PANTHER" id="PTHR33990">
    <property type="entry name" value="PROTEIN YJDN-RELATED"/>
    <property type="match status" value="1"/>
</dbReference>